<evidence type="ECO:0000256" key="8">
    <source>
        <dbReference type="ARBA" id="ARBA00022801"/>
    </source>
</evidence>
<dbReference type="PANTHER" id="PTHR10642">
    <property type="entry name" value="RIBONUCLEASE H1"/>
    <property type="match status" value="1"/>
</dbReference>
<dbReference type="GO" id="GO:0000287">
    <property type="term" value="F:magnesium ion binding"/>
    <property type="evidence" value="ECO:0007669"/>
    <property type="project" value="UniProtKB-UniRule"/>
</dbReference>
<evidence type="ECO:0000256" key="6">
    <source>
        <dbReference type="ARBA" id="ARBA00022723"/>
    </source>
</evidence>
<feature type="compositionally biased region" description="Low complexity" evidence="11">
    <location>
        <begin position="57"/>
        <end position="75"/>
    </location>
</feature>
<dbReference type="AlphaFoldDB" id="A0A2S5B071"/>
<dbReference type="InterPro" id="IPR017067">
    <property type="entry name" value="RNase_H1_euk"/>
</dbReference>
<dbReference type="InterPro" id="IPR011320">
    <property type="entry name" value="RNase_H1_N"/>
</dbReference>
<keyword evidence="6 10" id="KW-0479">Metal-binding</keyword>
<evidence type="ECO:0000259" key="12">
    <source>
        <dbReference type="PROSITE" id="PS50879"/>
    </source>
</evidence>
<dbReference type="OrthoDB" id="245563at2759"/>
<dbReference type="GO" id="GO:0043137">
    <property type="term" value="P:DNA replication, removal of RNA primer"/>
    <property type="evidence" value="ECO:0007669"/>
    <property type="project" value="TreeGrafter"/>
</dbReference>
<evidence type="ECO:0000256" key="5">
    <source>
        <dbReference type="ARBA" id="ARBA00022722"/>
    </source>
</evidence>
<reference evidence="13 14" key="1">
    <citation type="journal article" date="2018" name="Front. Microbiol.">
        <title>Prospects for Fungal Bioremediation of Acidic Radioactive Waste Sites: Characterization and Genome Sequence of Rhodotorula taiwanensis MD1149.</title>
        <authorList>
            <person name="Tkavc R."/>
            <person name="Matrosova V.Y."/>
            <person name="Grichenko O.E."/>
            <person name="Gostincar C."/>
            <person name="Volpe R.P."/>
            <person name="Klimenkova P."/>
            <person name="Gaidamakova E.K."/>
            <person name="Zhou C.E."/>
            <person name="Stewart B.J."/>
            <person name="Lyman M.G."/>
            <person name="Malfatti S.A."/>
            <person name="Rubinfeld B."/>
            <person name="Courtot M."/>
            <person name="Singh J."/>
            <person name="Dalgard C.L."/>
            <person name="Hamilton T."/>
            <person name="Frey K.G."/>
            <person name="Gunde-Cimerman N."/>
            <person name="Dugan L."/>
            <person name="Daly M.J."/>
        </authorList>
    </citation>
    <scope>NUCLEOTIDE SEQUENCE [LARGE SCALE GENOMIC DNA]</scope>
    <source>
        <strain evidence="13 14">MD1149</strain>
    </source>
</reference>
<comment type="caution">
    <text evidence="13">The sequence shown here is derived from an EMBL/GenBank/DDBJ whole genome shotgun (WGS) entry which is preliminary data.</text>
</comment>
<dbReference type="EC" id="3.1.26.4" evidence="4 10"/>
<dbReference type="InterPro" id="IPR036397">
    <property type="entry name" value="RNaseH_sf"/>
</dbReference>
<keyword evidence="5 10" id="KW-0540">Nuclease</keyword>
<dbReference type="Pfam" id="PF00075">
    <property type="entry name" value="RNase_H"/>
    <property type="match status" value="1"/>
</dbReference>
<feature type="domain" description="RNase H type-1" evidence="12">
    <location>
        <begin position="122"/>
        <end position="282"/>
    </location>
</feature>
<gene>
    <name evidence="13" type="ORF">BMF94_6763</name>
</gene>
<sequence length="343" mass="37055">MAKSSKGGFYAVQVGRRPGVYKTWDECAAQVNGFQGARHKKFPTEAEARAFVGGSNGATTSASSVASTSASTSKSGNGGAVTKALREKRKSDAVHLPDLAAKRAKRTVVGTKGVHAGSSSAGAAKRKVYCDGSSRGNGKKGAVAGIGVFWSHEEGAPNLSERLPGKLQTNNRAEMYAVARILESDPHPHEPLTICSDSEYTIGGESLFSKWIPGWRRRGWKTSDGKPVANQDLIQYILSLLALRMQPDSDSALANITFQKVKAHVGIEGNEQADRFANNGAMMPEIDDRDFAQAARDNERKLAARKKAPVKSVDEVEWLVELDESVLLTDEEMREMSETQNFN</sequence>
<dbReference type="PIRSF" id="PIRSF036852">
    <property type="entry name" value="Ribonuclease_H1_euk"/>
    <property type="match status" value="1"/>
</dbReference>
<evidence type="ECO:0000256" key="10">
    <source>
        <dbReference type="PIRNR" id="PIRNR036852"/>
    </source>
</evidence>
<dbReference type="STRING" id="741276.A0A2S5B071"/>
<comment type="catalytic activity">
    <reaction evidence="1 10">
        <text>Endonucleolytic cleavage to 5'-phosphomonoester.</text>
        <dbReference type="EC" id="3.1.26.4"/>
    </reaction>
</comment>
<comment type="function">
    <text evidence="10">Endonuclease that specifically degrades the RNA of RNA-DNA hybrids.</text>
</comment>
<comment type="cofactor">
    <cofactor evidence="2 10">
        <name>Mg(2+)</name>
        <dbReference type="ChEBI" id="CHEBI:18420"/>
    </cofactor>
</comment>
<dbReference type="Gene3D" id="3.30.420.10">
    <property type="entry name" value="Ribonuclease H-like superfamily/Ribonuclease H"/>
    <property type="match status" value="1"/>
</dbReference>
<evidence type="ECO:0000256" key="11">
    <source>
        <dbReference type="SAM" id="MobiDB-lite"/>
    </source>
</evidence>
<feature type="region of interest" description="Disordered" evidence="11">
    <location>
        <begin position="57"/>
        <end position="93"/>
    </location>
</feature>
<dbReference type="InterPro" id="IPR012337">
    <property type="entry name" value="RNaseH-like_sf"/>
</dbReference>
<dbReference type="GO" id="GO:0003676">
    <property type="term" value="F:nucleic acid binding"/>
    <property type="evidence" value="ECO:0007669"/>
    <property type="project" value="UniProtKB-UniRule"/>
</dbReference>
<evidence type="ECO:0000313" key="14">
    <source>
        <dbReference type="Proteomes" id="UP000237144"/>
    </source>
</evidence>
<evidence type="ECO:0000256" key="9">
    <source>
        <dbReference type="ARBA" id="ARBA00022842"/>
    </source>
</evidence>
<evidence type="ECO:0000256" key="4">
    <source>
        <dbReference type="ARBA" id="ARBA00012180"/>
    </source>
</evidence>
<keyword evidence="8 10" id="KW-0378">Hydrolase</keyword>
<dbReference type="InterPro" id="IPR050092">
    <property type="entry name" value="RNase_H"/>
</dbReference>
<evidence type="ECO:0000256" key="7">
    <source>
        <dbReference type="ARBA" id="ARBA00022759"/>
    </source>
</evidence>
<dbReference type="Proteomes" id="UP000237144">
    <property type="component" value="Unassembled WGS sequence"/>
</dbReference>
<accession>A0A2S5B071</accession>
<name>A0A2S5B071_9BASI</name>
<dbReference type="SUPFAM" id="SSF55658">
    <property type="entry name" value="L9 N-domain-like"/>
    <property type="match status" value="1"/>
</dbReference>
<evidence type="ECO:0000256" key="3">
    <source>
        <dbReference type="ARBA" id="ARBA00005300"/>
    </source>
</evidence>
<keyword evidence="9 10" id="KW-0460">Magnesium</keyword>
<evidence type="ECO:0000256" key="2">
    <source>
        <dbReference type="ARBA" id="ARBA00001946"/>
    </source>
</evidence>
<protein>
    <recommendedName>
        <fullName evidence="4 10">Ribonuclease H</fullName>
        <shortName evidence="10">RNase H</shortName>
        <ecNumber evidence="4 10">3.1.26.4</ecNumber>
    </recommendedName>
</protein>
<evidence type="ECO:0000313" key="13">
    <source>
        <dbReference type="EMBL" id="POY70180.1"/>
    </source>
</evidence>
<keyword evidence="14" id="KW-1185">Reference proteome</keyword>
<dbReference type="CDD" id="cd09280">
    <property type="entry name" value="RNase_HI_eukaryote_like"/>
    <property type="match status" value="1"/>
</dbReference>
<dbReference type="PROSITE" id="PS50879">
    <property type="entry name" value="RNASE_H_1"/>
    <property type="match status" value="1"/>
</dbReference>
<dbReference type="FunFam" id="3.40.970.10:FF:000001">
    <property type="entry name" value="Ribonuclease H1"/>
    <property type="match status" value="1"/>
</dbReference>
<evidence type="ECO:0000256" key="1">
    <source>
        <dbReference type="ARBA" id="ARBA00000077"/>
    </source>
</evidence>
<proteinExistence type="inferred from homology"/>
<organism evidence="13 14">
    <name type="scientific">Rhodotorula taiwanensis</name>
    <dbReference type="NCBI Taxonomy" id="741276"/>
    <lineage>
        <taxon>Eukaryota</taxon>
        <taxon>Fungi</taxon>
        <taxon>Dikarya</taxon>
        <taxon>Basidiomycota</taxon>
        <taxon>Pucciniomycotina</taxon>
        <taxon>Microbotryomycetes</taxon>
        <taxon>Sporidiobolales</taxon>
        <taxon>Sporidiobolaceae</taxon>
        <taxon>Rhodotorula</taxon>
    </lineage>
</organism>
<dbReference type="InterPro" id="IPR002156">
    <property type="entry name" value="RNaseH_domain"/>
</dbReference>
<dbReference type="Pfam" id="PF01693">
    <property type="entry name" value="Cauli_VI"/>
    <property type="match status" value="1"/>
</dbReference>
<dbReference type="EMBL" id="PJQD01000140">
    <property type="protein sequence ID" value="POY70180.1"/>
    <property type="molecule type" value="Genomic_DNA"/>
</dbReference>
<dbReference type="Gene3D" id="3.40.970.10">
    <property type="entry name" value="Ribonuclease H1, N-terminal domain"/>
    <property type="match status" value="1"/>
</dbReference>
<dbReference type="SUPFAM" id="SSF53098">
    <property type="entry name" value="Ribonuclease H-like"/>
    <property type="match status" value="1"/>
</dbReference>
<comment type="similarity">
    <text evidence="3 10">Belongs to the RNase H family.</text>
</comment>
<dbReference type="PANTHER" id="PTHR10642:SF26">
    <property type="entry name" value="RIBONUCLEASE H1"/>
    <property type="match status" value="1"/>
</dbReference>
<dbReference type="InterPro" id="IPR037056">
    <property type="entry name" value="RNase_H1_N_sf"/>
</dbReference>
<keyword evidence="7 10" id="KW-0255">Endonuclease</keyword>
<dbReference type="GO" id="GO:0004523">
    <property type="term" value="F:RNA-DNA hybrid ribonuclease activity"/>
    <property type="evidence" value="ECO:0007669"/>
    <property type="project" value="UniProtKB-UniRule"/>
</dbReference>
<dbReference type="InterPro" id="IPR009027">
    <property type="entry name" value="Ribosomal_bL9/RNase_H1_N"/>
</dbReference>